<dbReference type="Pfam" id="PF13185">
    <property type="entry name" value="GAF_2"/>
    <property type="match status" value="1"/>
</dbReference>
<feature type="domain" description="HTH araC/xylS-type" evidence="5">
    <location>
        <begin position="253"/>
        <end position="355"/>
    </location>
</feature>
<dbReference type="InterPro" id="IPR050204">
    <property type="entry name" value="AraC_XylS_family_regulators"/>
</dbReference>
<keyword evidence="1" id="KW-0805">Transcription regulation</keyword>
<dbReference type="InterPro" id="IPR003018">
    <property type="entry name" value="GAF"/>
</dbReference>
<evidence type="ECO:0000256" key="4">
    <source>
        <dbReference type="SAM" id="MobiDB-lite"/>
    </source>
</evidence>
<dbReference type="InterPro" id="IPR018060">
    <property type="entry name" value="HTH_AraC"/>
</dbReference>
<name>A0A6J4J2Y2_9PSEU</name>
<feature type="region of interest" description="Disordered" evidence="4">
    <location>
        <begin position="1"/>
        <end position="36"/>
    </location>
</feature>
<dbReference type="InterPro" id="IPR029016">
    <property type="entry name" value="GAF-like_dom_sf"/>
</dbReference>
<dbReference type="GO" id="GO:0043565">
    <property type="term" value="F:sequence-specific DNA binding"/>
    <property type="evidence" value="ECO:0007669"/>
    <property type="project" value="InterPro"/>
</dbReference>
<dbReference type="EMBL" id="CADCTH010000346">
    <property type="protein sequence ID" value="CAA9265565.1"/>
    <property type="molecule type" value="Genomic_DNA"/>
</dbReference>
<dbReference type="SMART" id="SM00342">
    <property type="entry name" value="HTH_ARAC"/>
    <property type="match status" value="1"/>
</dbReference>
<keyword evidence="2" id="KW-0238">DNA-binding</keyword>
<dbReference type="Gene3D" id="3.30.450.40">
    <property type="match status" value="1"/>
</dbReference>
<dbReference type="PROSITE" id="PS01124">
    <property type="entry name" value="HTH_ARAC_FAMILY_2"/>
    <property type="match status" value="1"/>
</dbReference>
<dbReference type="SUPFAM" id="SSF55781">
    <property type="entry name" value="GAF domain-like"/>
    <property type="match status" value="1"/>
</dbReference>
<organism evidence="6">
    <name type="scientific">uncultured Actinomycetospora sp</name>
    <dbReference type="NCBI Taxonomy" id="1135996"/>
    <lineage>
        <taxon>Bacteria</taxon>
        <taxon>Bacillati</taxon>
        <taxon>Actinomycetota</taxon>
        <taxon>Actinomycetes</taxon>
        <taxon>Pseudonocardiales</taxon>
        <taxon>Pseudonocardiaceae</taxon>
        <taxon>Actinomycetospora</taxon>
        <taxon>environmental samples</taxon>
    </lineage>
</organism>
<dbReference type="InterPro" id="IPR009057">
    <property type="entry name" value="Homeodomain-like_sf"/>
</dbReference>
<evidence type="ECO:0000259" key="5">
    <source>
        <dbReference type="PROSITE" id="PS01124"/>
    </source>
</evidence>
<evidence type="ECO:0000256" key="1">
    <source>
        <dbReference type="ARBA" id="ARBA00023015"/>
    </source>
</evidence>
<dbReference type="Gene3D" id="1.10.10.60">
    <property type="entry name" value="Homeodomain-like"/>
    <property type="match status" value="1"/>
</dbReference>
<dbReference type="GO" id="GO:0003700">
    <property type="term" value="F:DNA-binding transcription factor activity"/>
    <property type="evidence" value="ECO:0007669"/>
    <property type="project" value="InterPro"/>
</dbReference>
<sequence length="355" mass="36709">MISEDRAAGAEVRARETTDGARRVRERARPARVDPDGFPDGALTRLCRHALTVGDAVCWARITVPTRGGAALTASAGTLAEAAAAAVTQGPASLAARSGAQIAVDRVADDPRCPGLRAGDPAPASLLVVPLGAGTRGTLALAGATTAAFAATVGAAAAEVARHAGRLLALSAAGHPLPPDPGERARNVVATARALLARHDRVDPDVAFDALLARAARSGTTLLACAGQVVDELCPGTGDDAVPVPPPEPATLRRALAYLEEHAGEEVAVADVAAAAGLGVRGLQTSFRRWRDTTPLAHLRRIRLARAHDELLAADPRRGATVADVAARWRFTHAGRFSVVYRRRYGCSPSETLRA</sequence>
<dbReference type="SUPFAM" id="SSF46689">
    <property type="entry name" value="Homeodomain-like"/>
    <property type="match status" value="2"/>
</dbReference>
<evidence type="ECO:0000313" key="6">
    <source>
        <dbReference type="EMBL" id="CAA9265565.1"/>
    </source>
</evidence>
<dbReference type="PANTHER" id="PTHR46796">
    <property type="entry name" value="HTH-TYPE TRANSCRIPTIONAL ACTIVATOR RHAS-RELATED"/>
    <property type="match status" value="1"/>
</dbReference>
<keyword evidence="3" id="KW-0804">Transcription</keyword>
<dbReference type="PANTHER" id="PTHR46796:SF12">
    <property type="entry name" value="HTH-TYPE DNA-BINDING TRANSCRIPTIONAL ACTIVATOR EUTR"/>
    <property type="match status" value="1"/>
</dbReference>
<dbReference type="Pfam" id="PF12833">
    <property type="entry name" value="HTH_18"/>
    <property type="match status" value="1"/>
</dbReference>
<dbReference type="AlphaFoldDB" id="A0A6J4J2Y2"/>
<reference evidence="6" key="1">
    <citation type="submission" date="2020-02" db="EMBL/GenBank/DDBJ databases">
        <authorList>
            <person name="Meier V. D."/>
        </authorList>
    </citation>
    <scope>NUCLEOTIDE SEQUENCE</scope>
    <source>
        <strain evidence="6">AVDCRST_MAG54</strain>
    </source>
</reference>
<evidence type="ECO:0000256" key="2">
    <source>
        <dbReference type="ARBA" id="ARBA00023125"/>
    </source>
</evidence>
<gene>
    <name evidence="6" type="ORF">AVDCRST_MAG54-2700</name>
</gene>
<accession>A0A6J4J2Y2</accession>
<evidence type="ECO:0000256" key="3">
    <source>
        <dbReference type="ARBA" id="ARBA00023163"/>
    </source>
</evidence>
<proteinExistence type="predicted"/>
<feature type="compositionally biased region" description="Basic and acidic residues" evidence="4">
    <location>
        <begin position="1"/>
        <end position="35"/>
    </location>
</feature>
<protein>
    <recommendedName>
        <fullName evidence="5">HTH araC/xylS-type domain-containing protein</fullName>
    </recommendedName>
</protein>